<accession>A0AC59YHV9</accession>
<name>A0AC59YHV9_RANTA</name>
<reference evidence="1" key="1">
    <citation type="submission" date="2023-05" db="EMBL/GenBank/DDBJ databases">
        <authorList>
            <consortium name="ELIXIR-Norway"/>
        </authorList>
    </citation>
    <scope>NUCLEOTIDE SEQUENCE</scope>
</reference>
<reference evidence="1" key="2">
    <citation type="submission" date="2025-03" db="EMBL/GenBank/DDBJ databases">
        <authorList>
            <consortium name="ELIXIR-Norway"/>
            <consortium name="Elixir Norway"/>
        </authorList>
    </citation>
    <scope>NUCLEOTIDE SEQUENCE</scope>
</reference>
<evidence type="ECO:0000313" key="2">
    <source>
        <dbReference type="Proteomes" id="UP001162501"/>
    </source>
</evidence>
<sequence>MNDGSGIIQMGQSWRVLRVEEGSPGMVGGGSAPYTTSTSVGGPTQTTPSRRLQLSHLKSCCGSRRQEDVWAPVAMSVLGTCECMLLLPDVRMLQTHHEERRKEQK</sequence>
<dbReference type="EMBL" id="OX596100">
    <property type="protein sequence ID" value="CAM9715868.1"/>
    <property type="molecule type" value="Genomic_DNA"/>
</dbReference>
<proteinExistence type="predicted"/>
<evidence type="ECO:0000313" key="1">
    <source>
        <dbReference type="EMBL" id="CAM9715868.1"/>
    </source>
</evidence>
<dbReference type="Proteomes" id="UP001162501">
    <property type="component" value="Chromosome 16"/>
</dbReference>
<organism evidence="1 2">
    <name type="scientific">Rangifer tarandus platyrhynchus</name>
    <name type="common">Svalbard reindeer</name>
    <dbReference type="NCBI Taxonomy" id="3082113"/>
    <lineage>
        <taxon>Eukaryota</taxon>
        <taxon>Metazoa</taxon>
        <taxon>Chordata</taxon>
        <taxon>Craniata</taxon>
        <taxon>Vertebrata</taxon>
        <taxon>Euteleostomi</taxon>
        <taxon>Mammalia</taxon>
        <taxon>Eutheria</taxon>
        <taxon>Laurasiatheria</taxon>
        <taxon>Artiodactyla</taxon>
        <taxon>Ruminantia</taxon>
        <taxon>Pecora</taxon>
        <taxon>Cervidae</taxon>
        <taxon>Odocoileinae</taxon>
        <taxon>Rangifer</taxon>
    </lineage>
</organism>
<protein>
    <submittedName>
        <fullName evidence="1">Uncharacterized protein</fullName>
    </submittedName>
</protein>
<gene>
    <name evidence="1" type="ORF">MRATA1EN22A_LOCUS6431</name>
</gene>